<dbReference type="Proteomes" id="UP001187192">
    <property type="component" value="Unassembled WGS sequence"/>
</dbReference>
<reference evidence="1" key="1">
    <citation type="submission" date="2023-07" db="EMBL/GenBank/DDBJ databases">
        <title>draft genome sequence of fig (Ficus carica).</title>
        <authorList>
            <person name="Takahashi T."/>
            <person name="Nishimura K."/>
        </authorList>
    </citation>
    <scope>NUCLEOTIDE SEQUENCE</scope>
</reference>
<gene>
    <name evidence="1" type="ORF">TIFTF001_012279</name>
</gene>
<proteinExistence type="predicted"/>
<keyword evidence="2" id="KW-1185">Reference proteome</keyword>
<name>A0AA88AFM1_FICCA</name>
<evidence type="ECO:0000313" key="2">
    <source>
        <dbReference type="Proteomes" id="UP001187192"/>
    </source>
</evidence>
<dbReference type="AlphaFoldDB" id="A0AA88AFM1"/>
<evidence type="ECO:0000313" key="1">
    <source>
        <dbReference type="EMBL" id="GMN43066.1"/>
    </source>
</evidence>
<accession>A0AA88AFM1</accession>
<protein>
    <submittedName>
        <fullName evidence="1">Uncharacterized protein</fullName>
    </submittedName>
</protein>
<sequence>MCVIVDKDKQLQLRNLELIERELYLSCGYGDCWLSSGSTRPIVHDAKFTANGSSTMLSIITKRGKILWSEAWGLSLATRGAPSGGFGLGIGSVFGLVGGAGFGLVWWPDWGLVSGWGGGVWRWVWVWAWEVGGPYRFGPNEGRGPTSYRGFKGRVGGSSSELGAPRLPEFWGWGGCHGCGEGCLGLGGRGGWGARLRRLGVGRALAA</sequence>
<comment type="caution">
    <text evidence="1">The sequence shown here is derived from an EMBL/GenBank/DDBJ whole genome shotgun (WGS) entry which is preliminary data.</text>
</comment>
<organism evidence="1 2">
    <name type="scientific">Ficus carica</name>
    <name type="common">Common fig</name>
    <dbReference type="NCBI Taxonomy" id="3494"/>
    <lineage>
        <taxon>Eukaryota</taxon>
        <taxon>Viridiplantae</taxon>
        <taxon>Streptophyta</taxon>
        <taxon>Embryophyta</taxon>
        <taxon>Tracheophyta</taxon>
        <taxon>Spermatophyta</taxon>
        <taxon>Magnoliopsida</taxon>
        <taxon>eudicotyledons</taxon>
        <taxon>Gunneridae</taxon>
        <taxon>Pentapetalae</taxon>
        <taxon>rosids</taxon>
        <taxon>fabids</taxon>
        <taxon>Rosales</taxon>
        <taxon>Moraceae</taxon>
        <taxon>Ficeae</taxon>
        <taxon>Ficus</taxon>
    </lineage>
</organism>
<dbReference type="EMBL" id="BTGU01000015">
    <property type="protein sequence ID" value="GMN43066.1"/>
    <property type="molecule type" value="Genomic_DNA"/>
</dbReference>